<evidence type="ECO:0000313" key="3">
    <source>
        <dbReference type="Proteomes" id="UP001501598"/>
    </source>
</evidence>
<reference evidence="3" key="1">
    <citation type="journal article" date="2019" name="Int. J. Syst. Evol. Microbiol.">
        <title>The Global Catalogue of Microorganisms (GCM) 10K type strain sequencing project: providing services to taxonomists for standard genome sequencing and annotation.</title>
        <authorList>
            <consortium name="The Broad Institute Genomics Platform"/>
            <consortium name="The Broad Institute Genome Sequencing Center for Infectious Disease"/>
            <person name="Wu L."/>
            <person name="Ma J."/>
        </authorList>
    </citation>
    <scope>NUCLEOTIDE SEQUENCE [LARGE SCALE GENOMIC DNA]</scope>
    <source>
        <strain evidence="3">JCM 17906</strain>
    </source>
</reference>
<organism evidence="2 3">
    <name type="scientific">Pseudonocardia xishanensis</name>
    <dbReference type="NCBI Taxonomy" id="630995"/>
    <lineage>
        <taxon>Bacteria</taxon>
        <taxon>Bacillati</taxon>
        <taxon>Actinomycetota</taxon>
        <taxon>Actinomycetes</taxon>
        <taxon>Pseudonocardiales</taxon>
        <taxon>Pseudonocardiaceae</taxon>
        <taxon>Pseudonocardia</taxon>
    </lineage>
</organism>
<gene>
    <name evidence="2" type="ORF">GCM10023175_16900</name>
</gene>
<dbReference type="RefSeq" id="WP_345414454.1">
    <property type="nucleotide sequence ID" value="NZ_BAABGT010000025.1"/>
</dbReference>
<evidence type="ECO:0000313" key="2">
    <source>
        <dbReference type="EMBL" id="GAA4542085.1"/>
    </source>
</evidence>
<dbReference type="SUPFAM" id="SSF54909">
    <property type="entry name" value="Dimeric alpha+beta barrel"/>
    <property type="match status" value="1"/>
</dbReference>
<feature type="region of interest" description="Disordered" evidence="1">
    <location>
        <begin position="1"/>
        <end position="29"/>
    </location>
</feature>
<accession>A0ABP8RLW5</accession>
<name>A0ABP8RLW5_9PSEU</name>
<keyword evidence="3" id="KW-1185">Reference proteome</keyword>
<sequence length="196" mass="21613">MTTPETTTPETTTPATPATTTPTTRATRRQAATAVAASFARTAALLARRRLRSPRGPVGTTRRGEDGTTSVVFRETAVDDPVDDPVVLVVCFRLRGIGRARWAHAVFRRTCVVNTPLFAGFPGFRDKLWMYDASTGVYRGVYLWDGAERARWYAERLRRVLELVAVRGTIDYTVVRGTRRDPFPTAGRPSPSRGAG</sequence>
<dbReference type="Proteomes" id="UP001501598">
    <property type="component" value="Unassembled WGS sequence"/>
</dbReference>
<comment type="caution">
    <text evidence="2">The sequence shown here is derived from an EMBL/GenBank/DDBJ whole genome shotgun (WGS) entry which is preliminary data.</text>
</comment>
<evidence type="ECO:0000256" key="1">
    <source>
        <dbReference type="SAM" id="MobiDB-lite"/>
    </source>
</evidence>
<dbReference type="EMBL" id="BAABGT010000025">
    <property type="protein sequence ID" value="GAA4542085.1"/>
    <property type="molecule type" value="Genomic_DNA"/>
</dbReference>
<evidence type="ECO:0008006" key="4">
    <source>
        <dbReference type="Google" id="ProtNLM"/>
    </source>
</evidence>
<dbReference type="Gene3D" id="3.30.70.100">
    <property type="match status" value="1"/>
</dbReference>
<protein>
    <recommendedName>
        <fullName evidence="4">DUF4188 domain-containing protein</fullName>
    </recommendedName>
</protein>
<proteinExistence type="predicted"/>
<dbReference type="InterPro" id="IPR011008">
    <property type="entry name" value="Dimeric_a/b-barrel"/>
</dbReference>